<feature type="domain" description="Zn(2)-C6 fungal-type" evidence="7">
    <location>
        <begin position="13"/>
        <end position="43"/>
    </location>
</feature>
<dbReference type="OrthoDB" id="3145928at2759"/>
<dbReference type="CDD" id="cd00067">
    <property type="entry name" value="GAL4"/>
    <property type="match status" value="1"/>
</dbReference>
<evidence type="ECO:0000256" key="5">
    <source>
        <dbReference type="ARBA" id="ARBA00023163"/>
    </source>
</evidence>
<dbReference type="PANTHER" id="PTHR36206">
    <property type="entry name" value="ASPERCRYPTIN BIOSYNTHESIS CLUSTER-SPECIFIC TRANSCRIPTION REGULATOR ATNN-RELATED"/>
    <property type="match status" value="1"/>
</dbReference>
<dbReference type="InterPro" id="IPR001138">
    <property type="entry name" value="Zn2Cys6_DnaBD"/>
</dbReference>
<dbReference type="PROSITE" id="PS50048">
    <property type="entry name" value="ZN2_CY6_FUNGAL_2"/>
    <property type="match status" value="1"/>
</dbReference>
<dbReference type="Gene3D" id="4.10.240.10">
    <property type="entry name" value="Zn(2)-C6 fungal-type DNA-binding domain"/>
    <property type="match status" value="1"/>
</dbReference>
<sequence>MLVTPKSQKSKLGCQTCKIRRVKCGEEKPACIRCTRTGRTCEYRGQSSISIASNPLPSLPNTVWRERRAFAYYFQQAAPSVSGGLDNVFWQTIVPQICRSEPAVWDAMISLSALLESPEPGPDQNQRDALGWYSRAVSSVRQGIERGRVDIFVGLISCMIFISVEALQGSTDVALRLYQQGVHLIRELRLRVAHKGISALQASWLEDTIVPIFDRLGTVALSVSGIPVSALLRDTDRASLREFPSLKFARETMILLAGETRIFQLNYEEHISNPLDPGVPTAAELLNQQVTLLQGLQNWDSAFSRLMNHLETAGISPQEFGTAASLSTYYEMHLIILETGLSSLQTATDPYLPNFQNIVFQSRIALNASAGPDGTQPPFTFDIGVVLPLWFTCLRCRDPTTRREAAALIRQAPQVQGVHKTASIATLAEKIIAYEETKATPLAASQDAFVEPLSRPNDSTADLIPEEARVGPIGVYRAGENVPTERGDCDQKSSGQTILQFSRNERDRGTGDWRVVRDLVPVDF</sequence>
<dbReference type="InterPro" id="IPR036864">
    <property type="entry name" value="Zn2-C6_fun-type_DNA-bd_sf"/>
</dbReference>
<dbReference type="GO" id="GO:0003677">
    <property type="term" value="F:DNA binding"/>
    <property type="evidence" value="ECO:0007669"/>
    <property type="project" value="UniProtKB-KW"/>
</dbReference>
<keyword evidence="5" id="KW-0804">Transcription</keyword>
<accession>A0A9W9IRB7</accession>
<dbReference type="GO" id="GO:0008270">
    <property type="term" value="F:zinc ion binding"/>
    <property type="evidence" value="ECO:0007669"/>
    <property type="project" value="InterPro"/>
</dbReference>
<evidence type="ECO:0000256" key="3">
    <source>
        <dbReference type="ARBA" id="ARBA00023015"/>
    </source>
</evidence>
<keyword evidence="1" id="KW-0479">Metal-binding</keyword>
<reference evidence="8" key="1">
    <citation type="submission" date="2022-11" db="EMBL/GenBank/DDBJ databases">
        <authorList>
            <person name="Petersen C."/>
        </authorList>
    </citation>
    <scope>NUCLEOTIDE SEQUENCE</scope>
    <source>
        <strain evidence="8">IBT 21917</strain>
    </source>
</reference>
<dbReference type="Pfam" id="PF11951">
    <property type="entry name" value="Fungal_trans_2"/>
    <property type="match status" value="1"/>
</dbReference>
<dbReference type="InterPro" id="IPR052360">
    <property type="entry name" value="Transcr_Regulatory_Proteins"/>
</dbReference>
<evidence type="ECO:0000256" key="6">
    <source>
        <dbReference type="ARBA" id="ARBA00023242"/>
    </source>
</evidence>
<dbReference type="SUPFAM" id="SSF57701">
    <property type="entry name" value="Zn2/Cys6 DNA-binding domain"/>
    <property type="match status" value="1"/>
</dbReference>
<evidence type="ECO:0000259" key="7">
    <source>
        <dbReference type="PROSITE" id="PS50048"/>
    </source>
</evidence>
<dbReference type="PANTHER" id="PTHR36206:SF14">
    <property type="entry name" value="ZN(2)-C6 FUNGAL-TYPE DOMAIN-CONTAINING PROTEIN-RELATED"/>
    <property type="match status" value="1"/>
</dbReference>
<dbReference type="SMART" id="SM00066">
    <property type="entry name" value="GAL4"/>
    <property type="match status" value="1"/>
</dbReference>
<dbReference type="AlphaFoldDB" id="A0A9W9IRB7"/>
<evidence type="ECO:0000313" key="8">
    <source>
        <dbReference type="EMBL" id="KAJ5180316.1"/>
    </source>
</evidence>
<dbReference type="EMBL" id="JAPQKO010000002">
    <property type="protein sequence ID" value="KAJ5180316.1"/>
    <property type="molecule type" value="Genomic_DNA"/>
</dbReference>
<keyword evidence="3" id="KW-0805">Transcription regulation</keyword>
<name>A0A9W9IRB7_9EURO</name>
<organism evidence="8 9">
    <name type="scientific">Penicillium capsulatum</name>
    <dbReference type="NCBI Taxonomy" id="69766"/>
    <lineage>
        <taxon>Eukaryota</taxon>
        <taxon>Fungi</taxon>
        <taxon>Dikarya</taxon>
        <taxon>Ascomycota</taxon>
        <taxon>Pezizomycotina</taxon>
        <taxon>Eurotiomycetes</taxon>
        <taxon>Eurotiomycetidae</taxon>
        <taxon>Eurotiales</taxon>
        <taxon>Aspergillaceae</taxon>
        <taxon>Penicillium</taxon>
    </lineage>
</organism>
<keyword evidence="2" id="KW-0862">Zinc</keyword>
<dbReference type="Pfam" id="PF00172">
    <property type="entry name" value="Zn_clus"/>
    <property type="match status" value="1"/>
</dbReference>
<evidence type="ECO:0000256" key="2">
    <source>
        <dbReference type="ARBA" id="ARBA00022833"/>
    </source>
</evidence>
<gene>
    <name evidence="8" type="ORF">N7492_003526</name>
</gene>
<evidence type="ECO:0000256" key="1">
    <source>
        <dbReference type="ARBA" id="ARBA00022723"/>
    </source>
</evidence>
<proteinExistence type="predicted"/>
<dbReference type="Proteomes" id="UP001146351">
    <property type="component" value="Unassembled WGS sequence"/>
</dbReference>
<keyword evidence="4" id="KW-0238">DNA-binding</keyword>
<dbReference type="PROSITE" id="PS00463">
    <property type="entry name" value="ZN2_CY6_FUNGAL_1"/>
    <property type="match status" value="1"/>
</dbReference>
<protein>
    <submittedName>
        <fullName evidence="8">C6 zinc finger domain protein</fullName>
    </submittedName>
</protein>
<reference evidence="8" key="2">
    <citation type="journal article" date="2023" name="IMA Fungus">
        <title>Comparative genomic study of the Penicillium genus elucidates a diverse pangenome and 15 lateral gene transfer events.</title>
        <authorList>
            <person name="Petersen C."/>
            <person name="Sorensen T."/>
            <person name="Nielsen M.R."/>
            <person name="Sondergaard T.E."/>
            <person name="Sorensen J.L."/>
            <person name="Fitzpatrick D.A."/>
            <person name="Frisvad J.C."/>
            <person name="Nielsen K.L."/>
        </authorList>
    </citation>
    <scope>NUCLEOTIDE SEQUENCE</scope>
    <source>
        <strain evidence="8">IBT 21917</strain>
    </source>
</reference>
<comment type="caution">
    <text evidence="8">The sequence shown here is derived from an EMBL/GenBank/DDBJ whole genome shotgun (WGS) entry which is preliminary data.</text>
</comment>
<dbReference type="GO" id="GO:0000981">
    <property type="term" value="F:DNA-binding transcription factor activity, RNA polymerase II-specific"/>
    <property type="evidence" value="ECO:0007669"/>
    <property type="project" value="InterPro"/>
</dbReference>
<evidence type="ECO:0000313" key="9">
    <source>
        <dbReference type="Proteomes" id="UP001146351"/>
    </source>
</evidence>
<keyword evidence="6" id="KW-0539">Nucleus</keyword>
<keyword evidence="9" id="KW-1185">Reference proteome</keyword>
<evidence type="ECO:0000256" key="4">
    <source>
        <dbReference type="ARBA" id="ARBA00023125"/>
    </source>
</evidence>
<dbReference type="InterPro" id="IPR021858">
    <property type="entry name" value="Fun_TF"/>
</dbReference>